<feature type="compositionally biased region" description="Polar residues" evidence="1">
    <location>
        <begin position="440"/>
        <end position="452"/>
    </location>
</feature>
<dbReference type="EMBL" id="LR865382">
    <property type="protein sequence ID" value="CAD2086330.1"/>
    <property type="molecule type" value="Genomic_DNA"/>
</dbReference>
<evidence type="ECO:0000256" key="1">
    <source>
        <dbReference type="SAM" id="MobiDB-lite"/>
    </source>
</evidence>
<sequence>MNNNGGNANNPNMWGMPNNNLGNNSFFGTNMNTQNNLNDNKNNSLNNQTNMTGNNMFFGTNVNNQNNNNLFENNMNSQNNVGKSDNSIFGTPSNDLNKNNNNSLFGNLSSNTSVNNNTPNAFNANLFNAAKKDVYPGFTRSLLGNSPNNSSNMFKQSTLGSSIALGSQLNEDRGSESGGLFSKEQLEAAKQIFANSSSGNLSSFNNKTNNKLTFSGGFSSSSSAFSKSNMNPFQSMAMQATNQNDKSSLMNNNMNKSFFGDTNNNNISSGGKASPFGMPTISNLSSPNKLNEIGPGGFSQAIKSFNPNNNSLFSSQTNTSSTASNNTGSTSFNNNDSSQKPLFPNFSGGFNSFAKTNTNDIFKTSTTTTENTNTNNTNTSFSFLPSFNGSKNNDNPFSLNSFNTTNNEKSSGSLFGFNNNNTNTTSSGFSLFSNNNINKTTAPDNSINSGLNKDSENKAIDNSNQNIGESKASGVTSAVSESFKGTEAEKDKEKAGDKNEKNDNDKEKSEANSTSESKKDENDSAKSHDKKLIDSKNESKEKQSNENEKDDKKNETSDIDKGNKDGTNNKMSLFGKSLTFDSPFFKTSTTNLTDKKSGLESSNSLNNDTENKKEKTGFFFGSDDKNKNEKTNTGTESKWDFSKFGSSNLFGKEKEPFSFGLKETSTTDKKDASTNLKDNKKEEDTKPSASTESKDKNKEAPATPKKSIFNFGIKSSFLNQGSKDSKDEKTNEDNKEKDGEKPDKEAEADETAADGTKDSNATGASGKLDSNNADDKKKFWKLSFTKKKDQTSPDAHKESKENESKNNDLFNKAPSLQPNDTTLGKGSLFGSFTINNEKKNEDTKNPKSDSFPDINSFGKNNTSIGFNQSSLFGKPDEKSNTLFSSSNNTFQFFGSSQNDKKKTEFQTKTQNTLEVKNNQNADDEDVNNVSNLINFISLEDRKKNVYINNKAQYDDENQEKAQVSSNLKSNNNTEASHRSQTANFQLKETKGTLRTDNNDNYVDFNDIDFINGQQSLEMSMEQQIQLENDRKNVEKNIKTNEYFFKKNLDQEMAVDVINNLSSFVKNKINFMNYCSNEILDIYNKVSHYEKMYALISEDQIKIEKKQELLEKRLRLIQSEQCDMLSLLNELDNENSLTFLKVLNQKNLNKDDSINNKNLYLDIDKFEKLADKIENLEELIDSIHNTSKHDIVNDIVNKCYTNEINCEQIEKQLNGYSHELRNMK</sequence>
<dbReference type="AlphaFoldDB" id="A0A6V7RW78"/>
<feature type="compositionally biased region" description="Polar residues" evidence="1">
    <location>
        <begin position="759"/>
        <end position="771"/>
    </location>
</feature>
<feature type="compositionally biased region" description="Basic and acidic residues" evidence="1">
    <location>
        <begin position="723"/>
        <end position="745"/>
    </location>
</feature>
<feature type="compositionally biased region" description="Basic and acidic residues" evidence="1">
    <location>
        <begin position="665"/>
        <end position="699"/>
    </location>
</feature>
<organism evidence="2 3">
    <name type="scientific">Plasmodium vinckei brucechwatti</name>
    <dbReference type="NCBI Taxonomy" id="119398"/>
    <lineage>
        <taxon>Eukaryota</taxon>
        <taxon>Sar</taxon>
        <taxon>Alveolata</taxon>
        <taxon>Apicomplexa</taxon>
        <taxon>Aconoidasida</taxon>
        <taxon>Haemosporida</taxon>
        <taxon>Plasmodiidae</taxon>
        <taxon>Plasmodium</taxon>
        <taxon>Plasmodium (Vinckeia)</taxon>
    </lineage>
</organism>
<feature type="region of interest" description="Disordered" evidence="1">
    <location>
        <begin position="309"/>
        <end position="345"/>
    </location>
</feature>
<dbReference type="Proteomes" id="UP000515550">
    <property type="component" value="Chromosome PVBDA_04"/>
</dbReference>
<feature type="compositionally biased region" description="Polar residues" evidence="1">
    <location>
        <begin position="599"/>
        <end position="608"/>
    </location>
</feature>
<feature type="compositionally biased region" description="Basic and acidic residues" evidence="1">
    <location>
        <begin position="836"/>
        <end position="847"/>
    </location>
</feature>
<proteinExistence type="predicted"/>
<feature type="compositionally biased region" description="Polar residues" evidence="1">
    <location>
        <begin position="960"/>
        <end position="981"/>
    </location>
</feature>
<feature type="compositionally biased region" description="Low complexity" evidence="1">
    <location>
        <begin position="309"/>
        <end position="338"/>
    </location>
</feature>
<feature type="compositionally biased region" description="Basic and acidic residues" evidence="1">
    <location>
        <begin position="484"/>
        <end position="564"/>
    </location>
</feature>
<name>A0A6V7RW78_PLAVN</name>
<protein>
    <recommendedName>
        <fullName evidence="4">Nucleoporin NUP138</fullName>
    </recommendedName>
</protein>
<dbReference type="VEuPathDB" id="PlasmoDB:PVBDA_0402040"/>
<feature type="compositionally biased region" description="Basic and acidic residues" evidence="1">
    <location>
        <begin position="609"/>
        <end position="630"/>
    </location>
</feature>
<feature type="region of interest" description="Disordered" evidence="1">
    <location>
        <begin position="440"/>
        <end position="856"/>
    </location>
</feature>
<feature type="compositionally biased region" description="Basic and acidic residues" evidence="1">
    <location>
        <begin position="786"/>
        <end position="806"/>
    </location>
</feature>
<feature type="compositionally biased region" description="Polar residues" evidence="1">
    <location>
        <begin position="814"/>
        <end position="835"/>
    </location>
</feature>
<accession>A0A6V7RW78</accession>
<reference evidence="2 3" key="1">
    <citation type="submission" date="2020-08" db="EMBL/GenBank/DDBJ databases">
        <authorList>
            <person name="Ramaprasad A."/>
        </authorList>
    </citation>
    <scope>NUCLEOTIDE SEQUENCE [LARGE SCALE GENOMIC DNA]</scope>
</reference>
<feature type="region of interest" description="Disordered" evidence="1">
    <location>
        <begin position="956"/>
        <end position="981"/>
    </location>
</feature>
<feature type="region of interest" description="Disordered" evidence="1">
    <location>
        <begin position="1"/>
        <end position="36"/>
    </location>
</feature>
<feature type="compositionally biased region" description="Polar residues" evidence="1">
    <location>
        <begin position="460"/>
        <end position="480"/>
    </location>
</feature>
<evidence type="ECO:0008006" key="4">
    <source>
        <dbReference type="Google" id="ProtNLM"/>
    </source>
</evidence>
<evidence type="ECO:0000313" key="3">
    <source>
        <dbReference type="Proteomes" id="UP000515550"/>
    </source>
</evidence>
<evidence type="ECO:0000313" key="2">
    <source>
        <dbReference type="EMBL" id="CAD2086330.1"/>
    </source>
</evidence>
<gene>
    <name evidence="2" type="ORF">PVBDA_0402040</name>
</gene>